<protein>
    <submittedName>
        <fullName evidence="9">ABC transport system permease protein</fullName>
    </submittedName>
</protein>
<evidence type="ECO:0000256" key="3">
    <source>
        <dbReference type="ARBA" id="ARBA00022692"/>
    </source>
</evidence>
<evidence type="ECO:0000256" key="4">
    <source>
        <dbReference type="ARBA" id="ARBA00022989"/>
    </source>
</evidence>
<dbReference type="InterPro" id="IPR003838">
    <property type="entry name" value="ABC3_permease_C"/>
</dbReference>
<dbReference type="EMBL" id="JAGGJX010000005">
    <property type="protein sequence ID" value="MBP1855829.1"/>
    <property type="molecule type" value="Genomic_DNA"/>
</dbReference>
<dbReference type="Proteomes" id="UP000767291">
    <property type="component" value="Unassembled WGS sequence"/>
</dbReference>
<name>A0ABS4ED20_9FIRM</name>
<comment type="subcellular location">
    <subcellularLocation>
        <location evidence="1">Cell membrane</location>
        <topology evidence="1">Multi-pass membrane protein</topology>
    </subcellularLocation>
</comment>
<evidence type="ECO:0000256" key="6">
    <source>
        <dbReference type="SAM" id="Coils"/>
    </source>
</evidence>
<feature type="domain" description="ABC3 transporter permease C-terminal" evidence="8">
    <location>
        <begin position="554"/>
        <end position="666"/>
    </location>
</feature>
<feature type="coiled-coil region" evidence="6">
    <location>
        <begin position="265"/>
        <end position="328"/>
    </location>
</feature>
<feature type="coiled-coil region" evidence="6">
    <location>
        <begin position="459"/>
        <end position="525"/>
    </location>
</feature>
<evidence type="ECO:0000313" key="10">
    <source>
        <dbReference type="Proteomes" id="UP000767291"/>
    </source>
</evidence>
<comment type="caution">
    <text evidence="9">The sequence shown here is derived from an EMBL/GenBank/DDBJ whole genome shotgun (WGS) entry which is preliminary data.</text>
</comment>
<keyword evidence="5 7" id="KW-0472">Membrane</keyword>
<sequence>MKNVLTKDILRDIKGSIGRFLSILFIVALGVAFFSGIKISPIVMKDTTDNYYDEYNLMDIRLLSTLGLTDPDVDEIEKVKGVEGVLPTYSIDVVSKYKDQEKVFRVHGLPVSNKDSKDKDYINRVKVVKGRLPEKSGECVVEGLGIKDYDIPIGTKLELESGKEENLDESMKNTEYTVVGQVQTPYYTTHDNEESSIGSGTVSGFIMVPQSDFDMKAYTDIFLTVKGAKEKNTYKDDYFDLVDEVSDNLDAISGSRIDARYNEVKKEATEKLKDGKKEFEDKRKEVENKLSDAENKLINSEQKLKDGKKQLEAKKIEVSNQIKNGTEEIAKGEKELKAGYNKYEQSKSQFETNKGKIESDIAAGKAKLNEAKTGIDKIKAGISQLENQLNDENLTEEQRETILSQIDSLKKDLNYATSEYNKGKRELDKSIAQYESAKSQLTCAKVLLEANKKKIEMGKENLKLSEQKAKVEFKKAENELKDAKNKIESGWPEFEEAKNKANDELEKAEKKLKDAEDEVAKLKKPEWYILDRNSLNSYVQYSQAAENIDALASIFPVFFFSVAALVSLTTMTRMVDEQRINIGTLKALGYNQSRIAQKYIVYALSASLMGSVLGIAVGYTAFPFIIYNAYRMMFIVPPAILEFNIPIALGVTIVSILITSLAAYFSCRKELKETPSVLMRPKAPKNGKRIMLENLPFIWNKISFIGKVTIRNLFRYKKRFLMTVLGIAGCSALILTGFGIKDSIKMIVDRQFGAIYKYDIMVTLDNNSKSSSIIKAADYISKDKRITDYQFANLQNGDIEKGNEENKISIYIPDDKEHMKKFIVLKERESQKNVDIENNGVVLTEKLATKLGVKAGDKVELTNEEDKKSEVLVTDVVENYVSHYVYMSKDYYQKVFGREANYNRVFGNVNETSEKNESSVSKDLIKDLDVKGVSFNTGIKENFGDTVNNLNYVVLIMIISAGALAFVVLYNLTNVNISERIREIATIKVLGFYDNEVSAYIYRENILLTVVGTFSGIGIGKLLHRFIMVTLEVDNLMFGRIISPKSYILSIVITLLLGVIVNFAMYFKLKKVKMVESLKSID</sequence>
<keyword evidence="10" id="KW-1185">Reference proteome</keyword>
<evidence type="ECO:0000259" key="8">
    <source>
        <dbReference type="Pfam" id="PF02687"/>
    </source>
</evidence>
<keyword evidence="3 7" id="KW-0812">Transmembrane</keyword>
<feature type="coiled-coil region" evidence="6">
    <location>
        <begin position="368"/>
        <end position="395"/>
    </location>
</feature>
<evidence type="ECO:0000256" key="7">
    <source>
        <dbReference type="SAM" id="Phobius"/>
    </source>
</evidence>
<feature type="transmembrane region" description="Helical" evidence="7">
    <location>
        <begin position="550"/>
        <end position="571"/>
    </location>
</feature>
<keyword evidence="2" id="KW-1003">Cell membrane</keyword>
<dbReference type="Pfam" id="PF02687">
    <property type="entry name" value="FtsX"/>
    <property type="match status" value="2"/>
</dbReference>
<feature type="transmembrane region" description="Helical" evidence="7">
    <location>
        <begin position="1047"/>
        <end position="1067"/>
    </location>
</feature>
<evidence type="ECO:0000313" key="9">
    <source>
        <dbReference type="EMBL" id="MBP1855829.1"/>
    </source>
</evidence>
<feature type="domain" description="ABC3 transporter permease C-terminal" evidence="8">
    <location>
        <begin position="956"/>
        <end position="1071"/>
    </location>
</feature>
<proteinExistence type="predicted"/>
<reference evidence="9 10" key="1">
    <citation type="submission" date="2021-03" db="EMBL/GenBank/DDBJ databases">
        <title>Genomic Encyclopedia of Type Strains, Phase IV (KMG-IV): sequencing the most valuable type-strain genomes for metagenomic binning, comparative biology and taxonomic classification.</title>
        <authorList>
            <person name="Goeker M."/>
        </authorList>
    </citation>
    <scope>NUCLEOTIDE SEQUENCE [LARGE SCALE GENOMIC DNA]</scope>
    <source>
        <strain evidence="9 10">DSM 1289</strain>
    </source>
</reference>
<dbReference type="InterPro" id="IPR038766">
    <property type="entry name" value="Membrane_comp_ABC_pdt"/>
</dbReference>
<feature type="transmembrane region" description="Helical" evidence="7">
    <location>
        <begin position="950"/>
        <end position="972"/>
    </location>
</feature>
<evidence type="ECO:0000256" key="5">
    <source>
        <dbReference type="ARBA" id="ARBA00023136"/>
    </source>
</evidence>
<organism evidence="9 10">
    <name type="scientific">Metaclostridioides mangenotii</name>
    <dbReference type="NCBI Taxonomy" id="1540"/>
    <lineage>
        <taxon>Bacteria</taxon>
        <taxon>Bacillati</taxon>
        <taxon>Bacillota</taxon>
        <taxon>Clostridia</taxon>
        <taxon>Peptostreptococcales</taxon>
        <taxon>Peptostreptococcaceae</taxon>
        <taxon>Metaclostridioides</taxon>
    </lineage>
</organism>
<dbReference type="PANTHER" id="PTHR30287">
    <property type="entry name" value="MEMBRANE COMPONENT OF PREDICTED ABC SUPERFAMILY METABOLITE UPTAKE TRANSPORTER"/>
    <property type="match status" value="1"/>
</dbReference>
<keyword evidence="4 7" id="KW-1133">Transmembrane helix</keyword>
<feature type="transmembrane region" description="Helical" evidence="7">
    <location>
        <begin position="1006"/>
        <end position="1027"/>
    </location>
</feature>
<gene>
    <name evidence="9" type="ORF">J2Z43_002230</name>
</gene>
<accession>A0ABS4ED20</accession>
<evidence type="ECO:0000256" key="2">
    <source>
        <dbReference type="ARBA" id="ARBA00022475"/>
    </source>
</evidence>
<feature type="transmembrane region" description="Helical" evidence="7">
    <location>
        <begin position="20"/>
        <end position="37"/>
    </location>
</feature>
<keyword evidence="6" id="KW-0175">Coiled coil</keyword>
<dbReference type="PANTHER" id="PTHR30287:SF1">
    <property type="entry name" value="INNER MEMBRANE PROTEIN"/>
    <property type="match status" value="1"/>
</dbReference>
<evidence type="ECO:0000256" key="1">
    <source>
        <dbReference type="ARBA" id="ARBA00004651"/>
    </source>
</evidence>
<feature type="transmembrane region" description="Helical" evidence="7">
    <location>
        <begin position="645"/>
        <end position="665"/>
    </location>
</feature>
<feature type="transmembrane region" description="Helical" evidence="7">
    <location>
        <begin position="599"/>
        <end position="625"/>
    </location>
</feature>
<dbReference type="RefSeq" id="WP_209457231.1">
    <property type="nucleotide sequence ID" value="NZ_BAAACS010000019.1"/>
</dbReference>
<feature type="transmembrane region" description="Helical" evidence="7">
    <location>
        <begin position="720"/>
        <end position="740"/>
    </location>
</feature>